<gene>
    <name evidence="4" type="ORF">BAVI_15421</name>
</gene>
<evidence type="ECO:0000259" key="3">
    <source>
        <dbReference type="PROSITE" id="PS01031"/>
    </source>
</evidence>
<reference evidence="4 5" key="1">
    <citation type="journal article" date="2014" name="Environ. Microbiol.">
        <title>The nitrate-ammonifying and nosZ-carrying bacterium Bacillus vireti is a potent source and sink for nitric and nitrous oxide under high nitrate conditions.</title>
        <authorList>
            <person name="Mania D."/>
            <person name="Heylen K."/>
            <person name="van Spanning R.J."/>
            <person name="Frostegard A."/>
        </authorList>
    </citation>
    <scope>NUCLEOTIDE SEQUENCE [LARGE SCALE GENOMIC DNA]</scope>
    <source>
        <strain evidence="4 5">LMG 21834</strain>
    </source>
</reference>
<keyword evidence="5" id="KW-1185">Reference proteome</keyword>
<feature type="domain" description="SHSP" evidence="3">
    <location>
        <begin position="40"/>
        <end position="149"/>
    </location>
</feature>
<sequence>MEIDKLKKWMDTAQQFQSEKFWNNVFDSQNKSSPSLNPIPTVSEHFSKCDLYETENELVVEAEIPGVLKENLHISIHHQLLTITGECKTFVQNRKYFIKERPNRKFTKEITLPYPVNIHKVKSEMRYGVLSIVMPINREEIEDIPITFNRE</sequence>
<dbReference type="CDD" id="cd06464">
    <property type="entry name" value="ACD_sHsps-like"/>
    <property type="match status" value="1"/>
</dbReference>
<evidence type="ECO:0000256" key="1">
    <source>
        <dbReference type="PROSITE-ProRule" id="PRU00285"/>
    </source>
</evidence>
<dbReference type="Gene3D" id="2.60.40.790">
    <property type="match status" value="1"/>
</dbReference>
<dbReference type="Pfam" id="PF00011">
    <property type="entry name" value="HSP20"/>
    <property type="match status" value="1"/>
</dbReference>
<evidence type="ECO:0000313" key="4">
    <source>
        <dbReference type="EMBL" id="ETI67891.1"/>
    </source>
</evidence>
<dbReference type="PANTHER" id="PTHR11527">
    <property type="entry name" value="HEAT-SHOCK PROTEIN 20 FAMILY MEMBER"/>
    <property type="match status" value="1"/>
</dbReference>
<protein>
    <submittedName>
        <fullName evidence="4">Spore coat protein P</fullName>
    </submittedName>
</protein>
<name>A0AB94ILC9_9BACI</name>
<comment type="similarity">
    <text evidence="1 2">Belongs to the small heat shock protein (HSP20) family.</text>
</comment>
<organism evidence="4 5">
    <name type="scientific">Neobacillus vireti LMG 21834</name>
    <dbReference type="NCBI Taxonomy" id="1131730"/>
    <lineage>
        <taxon>Bacteria</taxon>
        <taxon>Bacillati</taxon>
        <taxon>Bacillota</taxon>
        <taxon>Bacilli</taxon>
        <taxon>Bacillales</taxon>
        <taxon>Bacillaceae</taxon>
        <taxon>Neobacillus</taxon>
    </lineage>
</organism>
<dbReference type="SUPFAM" id="SSF49764">
    <property type="entry name" value="HSP20-like chaperones"/>
    <property type="match status" value="1"/>
</dbReference>
<proteinExistence type="inferred from homology"/>
<dbReference type="InterPro" id="IPR031107">
    <property type="entry name" value="Small_HSP"/>
</dbReference>
<dbReference type="AlphaFoldDB" id="A0AB94ILC9"/>
<evidence type="ECO:0000313" key="5">
    <source>
        <dbReference type="Proteomes" id="UP000018877"/>
    </source>
</evidence>
<dbReference type="Proteomes" id="UP000018877">
    <property type="component" value="Unassembled WGS sequence"/>
</dbReference>
<dbReference type="InterPro" id="IPR008978">
    <property type="entry name" value="HSP20-like_chaperone"/>
</dbReference>
<keyword evidence="4" id="KW-0167">Capsid protein</keyword>
<evidence type="ECO:0000256" key="2">
    <source>
        <dbReference type="RuleBase" id="RU003616"/>
    </source>
</evidence>
<dbReference type="PROSITE" id="PS01031">
    <property type="entry name" value="SHSP"/>
    <property type="match status" value="1"/>
</dbReference>
<comment type="caution">
    <text evidence="4">The sequence shown here is derived from an EMBL/GenBank/DDBJ whole genome shotgun (WGS) entry which is preliminary data.</text>
</comment>
<dbReference type="InterPro" id="IPR002068">
    <property type="entry name" value="A-crystallin/Hsp20_dom"/>
</dbReference>
<accession>A0AB94ILC9</accession>
<keyword evidence="4" id="KW-0946">Virion</keyword>
<dbReference type="EMBL" id="ALAN01000084">
    <property type="protein sequence ID" value="ETI67891.1"/>
    <property type="molecule type" value="Genomic_DNA"/>
</dbReference>